<protein>
    <submittedName>
        <fullName evidence="2">Uncharacterized protein</fullName>
    </submittedName>
</protein>
<evidence type="ECO:0000313" key="3">
    <source>
        <dbReference type="Proteomes" id="UP001642487"/>
    </source>
</evidence>
<keyword evidence="3" id="KW-1185">Reference proteome</keyword>
<feature type="region of interest" description="Disordered" evidence="1">
    <location>
        <begin position="43"/>
        <end position="67"/>
    </location>
</feature>
<organism evidence="2 3">
    <name type="scientific">Citrullus colocynthis</name>
    <name type="common">colocynth</name>
    <dbReference type="NCBI Taxonomy" id="252529"/>
    <lineage>
        <taxon>Eukaryota</taxon>
        <taxon>Viridiplantae</taxon>
        <taxon>Streptophyta</taxon>
        <taxon>Embryophyta</taxon>
        <taxon>Tracheophyta</taxon>
        <taxon>Spermatophyta</taxon>
        <taxon>Magnoliopsida</taxon>
        <taxon>eudicotyledons</taxon>
        <taxon>Gunneridae</taxon>
        <taxon>Pentapetalae</taxon>
        <taxon>rosids</taxon>
        <taxon>fabids</taxon>
        <taxon>Cucurbitales</taxon>
        <taxon>Cucurbitaceae</taxon>
        <taxon>Benincaseae</taxon>
        <taxon>Citrullus</taxon>
    </lineage>
</organism>
<dbReference type="Proteomes" id="UP001642487">
    <property type="component" value="Chromosome 4"/>
</dbReference>
<dbReference type="EMBL" id="OZ021738">
    <property type="protein sequence ID" value="CAK9319392.1"/>
    <property type="molecule type" value="Genomic_DNA"/>
</dbReference>
<gene>
    <name evidence="2" type="ORF">CITCOLO1_LOCUS11396</name>
</gene>
<reference evidence="2 3" key="1">
    <citation type="submission" date="2024-03" db="EMBL/GenBank/DDBJ databases">
        <authorList>
            <person name="Gkanogiannis A."/>
            <person name="Becerra Lopez-Lavalle L."/>
        </authorList>
    </citation>
    <scope>NUCLEOTIDE SEQUENCE [LARGE SCALE GENOMIC DNA]</scope>
</reference>
<sequence length="67" mass="7581">VWSSEASCIEVSKMDDILVLLDGARWAMRPSVQVIGGVRHPEPRLLRASDSRREEPRTSKRCSTMLN</sequence>
<evidence type="ECO:0000313" key="2">
    <source>
        <dbReference type="EMBL" id="CAK9319392.1"/>
    </source>
</evidence>
<feature type="non-terminal residue" evidence="2">
    <location>
        <position position="1"/>
    </location>
</feature>
<name>A0ABP0YHG4_9ROSI</name>
<feature type="compositionally biased region" description="Basic and acidic residues" evidence="1">
    <location>
        <begin position="43"/>
        <end position="58"/>
    </location>
</feature>
<accession>A0ABP0YHG4</accession>
<evidence type="ECO:0000256" key="1">
    <source>
        <dbReference type="SAM" id="MobiDB-lite"/>
    </source>
</evidence>
<proteinExistence type="predicted"/>